<proteinExistence type="predicted"/>
<evidence type="ECO:0000313" key="4">
    <source>
        <dbReference type="RefSeq" id="XP_010412846.1"/>
    </source>
</evidence>
<evidence type="ECO:0000256" key="1">
    <source>
        <dbReference type="SAM" id="Coils"/>
    </source>
</evidence>
<reference evidence="3" key="1">
    <citation type="journal article" date="2014" name="Nat. Commun.">
        <title>The emerging biofuel crop Camelina sativa retains a highly undifferentiated hexaploid genome structure.</title>
        <authorList>
            <person name="Kagale S."/>
            <person name="Koh C."/>
            <person name="Nixon J."/>
            <person name="Bollina V."/>
            <person name="Clarke W.E."/>
            <person name="Tuteja R."/>
            <person name="Spillane C."/>
            <person name="Robinson S.J."/>
            <person name="Links M.G."/>
            <person name="Clarke C."/>
            <person name="Higgins E.E."/>
            <person name="Huebert T."/>
            <person name="Sharpe A.G."/>
            <person name="Parkin I.A."/>
        </authorList>
    </citation>
    <scope>NUCLEOTIDE SEQUENCE [LARGE SCALE GENOMIC DNA]</scope>
    <source>
        <strain evidence="3">cv. DH55</strain>
    </source>
</reference>
<dbReference type="PANTHER" id="PTHR46236:SF2">
    <property type="entry name" value="PHOSPHOLIPASE-LIKE PROTEIN (PEARLI 4) FAMILY PROTEIN"/>
    <property type="match status" value="1"/>
</dbReference>
<name>A0ABM0SL76_CAMSA</name>
<feature type="region of interest" description="Disordered" evidence="2">
    <location>
        <begin position="1"/>
        <end position="32"/>
    </location>
</feature>
<keyword evidence="1" id="KW-0175">Coiled coil</keyword>
<evidence type="ECO:0000256" key="2">
    <source>
        <dbReference type="SAM" id="MobiDB-lite"/>
    </source>
</evidence>
<gene>
    <name evidence="4" type="primary">LOC104699207</name>
</gene>
<dbReference type="Proteomes" id="UP000694864">
    <property type="component" value="Chromosome 6"/>
</dbReference>
<dbReference type="RefSeq" id="XP_010412846.1">
    <property type="nucleotide sequence ID" value="XM_010414544.1"/>
</dbReference>
<dbReference type="InterPro" id="IPR050804">
    <property type="entry name" value="MCC"/>
</dbReference>
<protein>
    <submittedName>
        <fullName evidence="4">MATH domain and coiled-coil domain-containing protein At3g58280-like</fullName>
    </submittedName>
</protein>
<sequence>MVRRNTESSESSDEEQRYSSSSEEWSESSEDGNEVVEVVEVNGFQILDSQVSQVKAIFEKHPDIASDFSIKNQQLKNAYMGVLLDLIMTLCQSSPKDLTMDNLEKADRTVLDLTKAGLKLQWLREKLDEAFLKKEKKRAIDVRIRELEEQVKKRKLNLSDLESDLKKQKAKALAAETPFDFRDVV</sequence>
<reference evidence="4" key="2">
    <citation type="submission" date="2025-08" db="UniProtKB">
        <authorList>
            <consortium name="RefSeq"/>
        </authorList>
    </citation>
    <scope>IDENTIFICATION</scope>
    <source>
        <tissue evidence="4">Leaf</tissue>
    </source>
</reference>
<accession>A0ABM0SL76</accession>
<feature type="coiled-coil region" evidence="1">
    <location>
        <begin position="144"/>
        <end position="171"/>
    </location>
</feature>
<keyword evidence="3" id="KW-1185">Reference proteome</keyword>
<evidence type="ECO:0000313" key="3">
    <source>
        <dbReference type="Proteomes" id="UP000694864"/>
    </source>
</evidence>
<organism evidence="3 4">
    <name type="scientific">Camelina sativa</name>
    <name type="common">False flax</name>
    <name type="synonym">Myagrum sativum</name>
    <dbReference type="NCBI Taxonomy" id="90675"/>
    <lineage>
        <taxon>Eukaryota</taxon>
        <taxon>Viridiplantae</taxon>
        <taxon>Streptophyta</taxon>
        <taxon>Embryophyta</taxon>
        <taxon>Tracheophyta</taxon>
        <taxon>Spermatophyta</taxon>
        <taxon>Magnoliopsida</taxon>
        <taxon>eudicotyledons</taxon>
        <taxon>Gunneridae</taxon>
        <taxon>Pentapetalae</taxon>
        <taxon>rosids</taxon>
        <taxon>malvids</taxon>
        <taxon>Brassicales</taxon>
        <taxon>Brassicaceae</taxon>
        <taxon>Camelineae</taxon>
        <taxon>Camelina</taxon>
    </lineage>
</organism>
<dbReference type="GeneID" id="104699207"/>
<dbReference type="PANTHER" id="PTHR46236">
    <property type="entry name" value="TRAF-LIKE SUPERFAMILY PROTEIN"/>
    <property type="match status" value="1"/>
</dbReference>